<evidence type="ECO:0000256" key="3">
    <source>
        <dbReference type="SAM" id="MobiDB-lite"/>
    </source>
</evidence>
<evidence type="ECO:0000313" key="6">
    <source>
        <dbReference type="EMBL" id="MBO8188924.1"/>
    </source>
</evidence>
<name>A0ABS3X0M0_9ACTN</name>
<dbReference type="PRINTS" id="PR00722">
    <property type="entry name" value="CHYMOTRYPSIN"/>
</dbReference>
<dbReference type="EMBL" id="JAFFZN010000028">
    <property type="protein sequence ID" value="MBO8188924.1"/>
    <property type="molecule type" value="Genomic_DNA"/>
</dbReference>
<proteinExistence type="inferred from homology"/>
<comment type="similarity">
    <text evidence="1">Belongs to the peptidase S1 family.</text>
</comment>
<sequence>MRITRLLPTLIAALLAALTLSTTAAAESRSSQAGSGSGTGAGPGSTSVAVTAVQHAPDGEQRPIIGGGYAQSGPWAARLFSGGRQTCSSTIIAPTWILTAKHCVSGGQLSFRIGSLDQTSGGTTAYGTQVYTHPSADLALVRLDRSVSTTYSSLGRPGSVSVGQTVQVYGWGATSRCGQEINCQSRYLKYANVTVTGGCRDAYNGSAICARRGDGITAGGDSGGPMMANGVQVGVASTSDRQTTTAYTNVTQYRSWIQSVAGV</sequence>
<reference evidence="6 7" key="1">
    <citation type="submission" date="2021-02" db="EMBL/GenBank/DDBJ databases">
        <title>Streptomyces spirodelae sp. nov., isolated from duckweed.</title>
        <authorList>
            <person name="Saimee Y."/>
            <person name="Duangmal K."/>
        </authorList>
    </citation>
    <scope>NUCLEOTIDE SEQUENCE [LARGE SCALE GENOMIC DNA]</scope>
    <source>
        <strain evidence="6 7">DW4-2</strain>
    </source>
</reference>
<dbReference type="InterPro" id="IPR001314">
    <property type="entry name" value="Peptidase_S1A"/>
</dbReference>
<organism evidence="6 7">
    <name type="scientific">Streptomyces spirodelae</name>
    <dbReference type="NCBI Taxonomy" id="2812904"/>
    <lineage>
        <taxon>Bacteria</taxon>
        <taxon>Bacillati</taxon>
        <taxon>Actinomycetota</taxon>
        <taxon>Actinomycetes</taxon>
        <taxon>Kitasatosporales</taxon>
        <taxon>Streptomycetaceae</taxon>
        <taxon>Streptomyces</taxon>
    </lineage>
</organism>
<dbReference type="PROSITE" id="PS50240">
    <property type="entry name" value="TRYPSIN_DOM"/>
    <property type="match status" value="1"/>
</dbReference>
<dbReference type="RefSeq" id="WP_209267696.1">
    <property type="nucleotide sequence ID" value="NZ_JAFFZN010000028.1"/>
</dbReference>
<protein>
    <submittedName>
        <fullName evidence="6">Trypsin-like serine protease</fullName>
    </submittedName>
</protein>
<dbReference type="Pfam" id="PF00089">
    <property type="entry name" value="Trypsin"/>
    <property type="match status" value="1"/>
</dbReference>
<feature type="domain" description="Peptidase S1" evidence="5">
    <location>
        <begin position="64"/>
        <end position="262"/>
    </location>
</feature>
<dbReference type="PANTHER" id="PTHR24276:SF98">
    <property type="entry name" value="FI18310P1-RELATED"/>
    <property type="match status" value="1"/>
</dbReference>
<keyword evidence="2" id="KW-1015">Disulfide bond</keyword>
<dbReference type="InterPro" id="IPR001254">
    <property type="entry name" value="Trypsin_dom"/>
</dbReference>
<dbReference type="SMART" id="SM00020">
    <property type="entry name" value="Tryp_SPc"/>
    <property type="match status" value="1"/>
</dbReference>
<evidence type="ECO:0000259" key="5">
    <source>
        <dbReference type="PROSITE" id="PS50240"/>
    </source>
</evidence>
<dbReference type="InterPro" id="IPR050430">
    <property type="entry name" value="Peptidase_S1"/>
</dbReference>
<feature type="signal peptide" evidence="4">
    <location>
        <begin position="1"/>
        <end position="26"/>
    </location>
</feature>
<comment type="caution">
    <text evidence="6">The sequence shown here is derived from an EMBL/GenBank/DDBJ whole genome shotgun (WGS) entry which is preliminary data.</text>
</comment>
<gene>
    <name evidence="6" type="ORF">JW592_26170</name>
</gene>
<dbReference type="SUPFAM" id="SSF50494">
    <property type="entry name" value="Trypsin-like serine proteases"/>
    <property type="match status" value="1"/>
</dbReference>
<dbReference type="InterPro" id="IPR043504">
    <property type="entry name" value="Peptidase_S1_PA_chymotrypsin"/>
</dbReference>
<dbReference type="PANTHER" id="PTHR24276">
    <property type="entry name" value="POLYSERASE-RELATED"/>
    <property type="match status" value="1"/>
</dbReference>
<evidence type="ECO:0000313" key="7">
    <source>
        <dbReference type="Proteomes" id="UP001518976"/>
    </source>
</evidence>
<keyword evidence="7" id="KW-1185">Reference proteome</keyword>
<evidence type="ECO:0000256" key="1">
    <source>
        <dbReference type="ARBA" id="ARBA00007664"/>
    </source>
</evidence>
<dbReference type="Proteomes" id="UP001518976">
    <property type="component" value="Unassembled WGS sequence"/>
</dbReference>
<dbReference type="InterPro" id="IPR009003">
    <property type="entry name" value="Peptidase_S1_PA"/>
</dbReference>
<feature type="chain" id="PRO_5046738653" evidence="4">
    <location>
        <begin position="27"/>
        <end position="263"/>
    </location>
</feature>
<keyword evidence="4" id="KW-0732">Signal</keyword>
<evidence type="ECO:0000256" key="4">
    <source>
        <dbReference type="SAM" id="SignalP"/>
    </source>
</evidence>
<evidence type="ECO:0000256" key="2">
    <source>
        <dbReference type="ARBA" id="ARBA00023157"/>
    </source>
</evidence>
<feature type="region of interest" description="Disordered" evidence="3">
    <location>
        <begin position="27"/>
        <end position="47"/>
    </location>
</feature>
<dbReference type="Gene3D" id="2.40.10.10">
    <property type="entry name" value="Trypsin-like serine proteases"/>
    <property type="match status" value="1"/>
</dbReference>
<accession>A0ABS3X0M0</accession>